<feature type="domain" description="Beta-galactosidase beta-sandwich" evidence="9">
    <location>
        <begin position="157"/>
        <end position="209"/>
    </location>
</feature>
<sequence>MAVCLAIGVLWVMCKQDDAPDPIINICNCFYCDWFPPNRRYKPKIWTENWTDWFTEFGGPAPHRPAEGLAFSVAKFIQKGGSFMNYYIYHGGTNFVRTTGGPFIGTSYDYDAPLDEFGLLREPKWGHLRDLHRAIKLCEPALVYSEPAVKIIGDKQEAHVFNYKSGGCPAFLAKYNTKYFANVAFGDMHYHLPPWSISILPDCKTTVFNNVGSRSAHMKMTHSMGSLGSRSMRSPLPMMVVRLQYRVFGANKYHKRRDRLSVVLDRIGGLTIHELQFPSSTVSCSRKRLTMLGQTSVCYPSKLQGAFRKFLEDSNVNTKKGESIFEILCLMFDGSLDTSLSITDSKSWFSLEHPTRRSSKILKALAVDYQKLASIAYFLTRKFHSVFILDPAGFALLFEACFPVLNQEWSVYELTSYNLLPEEEFTVEKLVLNNTAQDESGELLRVVSLLCNISTVTHFAETVLFTYAEIQHRCSQLFVKFTEEVMRSPASRRCCCNRSLGWLPASGSTAQQMQKIGMLNQS</sequence>
<dbReference type="InterPro" id="IPR041392">
    <property type="entry name" value="GHD"/>
</dbReference>
<dbReference type="EC" id="3.2.1.23" evidence="3"/>
<keyword evidence="11" id="KW-1185">Reference proteome</keyword>
<evidence type="ECO:0000256" key="6">
    <source>
        <dbReference type="ARBA" id="ARBA00023295"/>
    </source>
</evidence>
<dbReference type="InterPro" id="IPR001944">
    <property type="entry name" value="Glycoside_Hdrlase_35"/>
</dbReference>
<dbReference type="EMBL" id="JAJJMB010005364">
    <property type="protein sequence ID" value="KAI3939412.1"/>
    <property type="molecule type" value="Genomic_DNA"/>
</dbReference>
<dbReference type="Pfam" id="PF01301">
    <property type="entry name" value="Glyco_hydro_35"/>
    <property type="match status" value="1"/>
</dbReference>
<name>A0AAD4T688_9MAGN</name>
<organism evidence="10 11">
    <name type="scientific">Papaver atlanticum</name>
    <dbReference type="NCBI Taxonomy" id="357466"/>
    <lineage>
        <taxon>Eukaryota</taxon>
        <taxon>Viridiplantae</taxon>
        <taxon>Streptophyta</taxon>
        <taxon>Embryophyta</taxon>
        <taxon>Tracheophyta</taxon>
        <taxon>Spermatophyta</taxon>
        <taxon>Magnoliopsida</taxon>
        <taxon>Ranunculales</taxon>
        <taxon>Papaveraceae</taxon>
        <taxon>Papaveroideae</taxon>
        <taxon>Papaver</taxon>
    </lineage>
</organism>
<dbReference type="Pfam" id="PF17834">
    <property type="entry name" value="GHD"/>
    <property type="match status" value="1"/>
</dbReference>
<evidence type="ECO:0000256" key="3">
    <source>
        <dbReference type="ARBA" id="ARBA00012756"/>
    </source>
</evidence>
<evidence type="ECO:0000259" key="8">
    <source>
        <dbReference type="Pfam" id="PF01301"/>
    </source>
</evidence>
<evidence type="ECO:0000256" key="1">
    <source>
        <dbReference type="ARBA" id="ARBA00001412"/>
    </source>
</evidence>
<evidence type="ECO:0000256" key="7">
    <source>
        <dbReference type="SAM" id="SignalP"/>
    </source>
</evidence>
<dbReference type="PRINTS" id="PR00742">
    <property type="entry name" value="GLHYDRLASE35"/>
</dbReference>
<feature type="chain" id="PRO_5041959162" description="beta-galactosidase" evidence="7">
    <location>
        <begin position="17"/>
        <end position="522"/>
    </location>
</feature>
<reference evidence="10" key="1">
    <citation type="submission" date="2022-04" db="EMBL/GenBank/DDBJ databases">
        <title>A functionally conserved STORR gene fusion in Papaver species that diverged 16.8 million years ago.</title>
        <authorList>
            <person name="Catania T."/>
        </authorList>
    </citation>
    <scope>NUCLEOTIDE SEQUENCE</scope>
    <source>
        <strain evidence="10">S-188037</strain>
    </source>
</reference>
<dbReference type="AlphaFoldDB" id="A0AAD4T688"/>
<proteinExistence type="inferred from homology"/>
<keyword evidence="5" id="KW-0378">Hydrolase</keyword>
<evidence type="ECO:0000256" key="5">
    <source>
        <dbReference type="ARBA" id="ARBA00022801"/>
    </source>
</evidence>
<dbReference type="PANTHER" id="PTHR23421">
    <property type="entry name" value="BETA-GALACTOSIDASE RELATED"/>
    <property type="match status" value="1"/>
</dbReference>
<evidence type="ECO:0000259" key="9">
    <source>
        <dbReference type="Pfam" id="PF17834"/>
    </source>
</evidence>
<comment type="similarity">
    <text evidence="2">Belongs to the glycosyl hydrolase 35 family.</text>
</comment>
<dbReference type="GO" id="GO:0004565">
    <property type="term" value="F:beta-galactosidase activity"/>
    <property type="evidence" value="ECO:0007669"/>
    <property type="project" value="UniProtKB-EC"/>
</dbReference>
<dbReference type="InterPro" id="IPR031330">
    <property type="entry name" value="Gly_Hdrlase_35_cat"/>
</dbReference>
<dbReference type="GO" id="GO:0005975">
    <property type="term" value="P:carbohydrate metabolic process"/>
    <property type="evidence" value="ECO:0007669"/>
    <property type="project" value="InterPro"/>
</dbReference>
<evidence type="ECO:0000256" key="2">
    <source>
        <dbReference type="ARBA" id="ARBA00009809"/>
    </source>
</evidence>
<comment type="catalytic activity">
    <reaction evidence="1">
        <text>Hydrolysis of terminal non-reducing beta-D-galactose residues in beta-D-galactosides.</text>
        <dbReference type="EC" id="3.2.1.23"/>
    </reaction>
</comment>
<dbReference type="FunFam" id="2.60.120.260:FF:000142">
    <property type="entry name" value="Beta-galactosidase"/>
    <property type="match status" value="1"/>
</dbReference>
<dbReference type="SUPFAM" id="SSF51445">
    <property type="entry name" value="(Trans)glycosidases"/>
    <property type="match status" value="1"/>
</dbReference>
<evidence type="ECO:0000313" key="10">
    <source>
        <dbReference type="EMBL" id="KAI3939412.1"/>
    </source>
</evidence>
<evidence type="ECO:0000256" key="4">
    <source>
        <dbReference type="ARBA" id="ARBA00022729"/>
    </source>
</evidence>
<feature type="signal peptide" evidence="7">
    <location>
        <begin position="1"/>
        <end position="16"/>
    </location>
</feature>
<comment type="caution">
    <text evidence="10">The sequence shown here is derived from an EMBL/GenBank/DDBJ whole genome shotgun (WGS) entry which is preliminary data.</text>
</comment>
<protein>
    <recommendedName>
        <fullName evidence="3">beta-galactosidase</fullName>
        <ecNumber evidence="3">3.2.1.23</ecNumber>
    </recommendedName>
</protein>
<keyword evidence="6" id="KW-0326">Glycosidase</keyword>
<keyword evidence="4 7" id="KW-0732">Signal</keyword>
<dbReference type="InterPro" id="IPR017853">
    <property type="entry name" value="GH"/>
</dbReference>
<dbReference type="Proteomes" id="UP001202328">
    <property type="component" value="Unassembled WGS sequence"/>
</dbReference>
<evidence type="ECO:0000313" key="11">
    <source>
        <dbReference type="Proteomes" id="UP001202328"/>
    </source>
</evidence>
<dbReference type="Gene3D" id="3.20.20.80">
    <property type="entry name" value="Glycosidases"/>
    <property type="match status" value="1"/>
</dbReference>
<gene>
    <name evidence="10" type="ORF">MKW98_022280</name>
</gene>
<feature type="domain" description="Glycoside hydrolase 35 catalytic" evidence="8">
    <location>
        <begin position="2"/>
        <end position="134"/>
    </location>
</feature>
<accession>A0AAD4T688</accession>